<protein>
    <recommendedName>
        <fullName evidence="7 8">Cardiolipin synthase</fullName>
        <shortName evidence="7">CL synthase</shortName>
        <ecNumber evidence="7 8">2.7.8.-</ecNumber>
    </recommendedName>
</protein>
<dbReference type="EMBL" id="JBHRTS010000001">
    <property type="protein sequence ID" value="MFC3193074.1"/>
    <property type="molecule type" value="Genomic_DNA"/>
</dbReference>
<dbReference type="PANTHER" id="PTHR21248">
    <property type="entry name" value="CARDIOLIPIN SYNTHASE"/>
    <property type="match status" value="1"/>
</dbReference>
<dbReference type="EC" id="2.7.8.-" evidence="7 8"/>
<evidence type="ECO:0000256" key="4">
    <source>
        <dbReference type="ARBA" id="ARBA00022737"/>
    </source>
</evidence>
<keyword evidence="4" id="KW-0677">Repeat</keyword>
<dbReference type="InterPro" id="IPR001736">
    <property type="entry name" value="PLipase_D/transphosphatidylase"/>
</dbReference>
<proteinExistence type="inferred from homology"/>
<evidence type="ECO:0000256" key="8">
    <source>
        <dbReference type="NCBIfam" id="TIGR04265"/>
    </source>
</evidence>
<dbReference type="SMART" id="SM00155">
    <property type="entry name" value="PLDc"/>
    <property type="match status" value="2"/>
</dbReference>
<keyword evidence="3 7" id="KW-0812">Transmembrane</keyword>
<dbReference type="RefSeq" id="WP_077409728.1">
    <property type="nucleotide sequence ID" value="NZ_JBHRTS010000001.1"/>
</dbReference>
<feature type="transmembrane region" description="Helical" evidence="7">
    <location>
        <begin position="12"/>
        <end position="30"/>
    </location>
</feature>
<dbReference type="InterPro" id="IPR025202">
    <property type="entry name" value="PLD-like_dom"/>
</dbReference>
<feature type="active site" evidence="7">
    <location>
        <position position="410"/>
    </location>
</feature>
<keyword evidence="7" id="KW-0444">Lipid biosynthesis</keyword>
<comment type="caution">
    <text evidence="10">The sequence shown here is derived from an EMBL/GenBank/DDBJ whole genome shotgun (WGS) entry which is preliminary data.</text>
</comment>
<dbReference type="HAMAP" id="MF_01916">
    <property type="entry name" value="Cardiolipin_synth_Cls"/>
    <property type="match status" value="1"/>
</dbReference>
<keyword evidence="5 7" id="KW-1133">Transmembrane helix</keyword>
<sequence>MTINWFTLTYAVYWGVVLYVTVQIIHQYTISSRASAWLFTIYVFPVVGVGLYFIFGVKRRKRKIYQQKLSSDQKSLEHYLSLFPDETKGGNMELPEALHPFSGLTEMIVRDGCSRLTAYNQVTLLENGEEKFPRLLKDIQAATQSIHLEYYIFRFDQVGNELLQALICKVKEGVTVRFIYDDYGSLGLNQSVLKRMRAHGIEAWPFSELSLFAFTDRLNYRNHRKIVVIDGQIAYIGGINVGNEYHNELTEGASDNQPFWRDSHLRIKGQAVAYLQSIFINDWNFCTSQQVAIDDTLGVDGQLPESGDQKLIQVLSSGPDSPQPTILFAMLQAIHAARDEILITTPYFLPNPAMTKALKIAVLSGVTVKVLVPHNSDNWVVNAAAQSYYYELLEVGVEFYKYTNGFIHAKTMVIDGYLSVMGTANFDERSFELNFEVNVMIYDHSFAEQLRDSFARDCTRAKQLNVNAWESRSAVKIFVEKLARLISPIL</sequence>
<dbReference type="PANTHER" id="PTHR21248:SF22">
    <property type="entry name" value="PHOSPHOLIPASE D"/>
    <property type="match status" value="1"/>
</dbReference>
<feature type="active site" evidence="7">
    <location>
        <position position="225"/>
    </location>
</feature>
<keyword evidence="1 7" id="KW-1003">Cell membrane</keyword>
<reference evidence="11" key="1">
    <citation type="journal article" date="2019" name="Int. J. Syst. Evol. Microbiol.">
        <title>The Global Catalogue of Microorganisms (GCM) 10K type strain sequencing project: providing services to taxonomists for standard genome sequencing and annotation.</title>
        <authorList>
            <consortium name="The Broad Institute Genomics Platform"/>
            <consortium name="The Broad Institute Genome Sequencing Center for Infectious Disease"/>
            <person name="Wu L."/>
            <person name="Ma J."/>
        </authorList>
    </citation>
    <scope>NUCLEOTIDE SEQUENCE [LARGE SCALE GENOMIC DNA]</scope>
    <source>
        <strain evidence="11">KCTC 42953</strain>
    </source>
</reference>
<keyword evidence="7" id="KW-0594">Phospholipid biosynthesis</keyword>
<evidence type="ECO:0000256" key="7">
    <source>
        <dbReference type="HAMAP-Rule" id="MF_01916"/>
    </source>
</evidence>
<evidence type="ECO:0000256" key="3">
    <source>
        <dbReference type="ARBA" id="ARBA00022692"/>
    </source>
</evidence>
<dbReference type="InterPro" id="IPR022924">
    <property type="entry name" value="Cardiolipin_synthase"/>
</dbReference>
<name>A0ABV7J575_9GAMM</name>
<keyword evidence="2 7" id="KW-0808">Transferase</keyword>
<comment type="function">
    <text evidence="7">Catalyzes the reversible phosphatidyl group transfer from one phosphatidylglycerol molecule to another to form cardiolipin (CL) (diphosphatidylglycerol) and glycerol.</text>
</comment>
<feature type="active site" evidence="7">
    <location>
        <position position="408"/>
    </location>
</feature>
<accession>A0ABV7J575</accession>
<comment type="subcellular location">
    <subcellularLocation>
        <location evidence="7">Cell membrane</location>
        <topology evidence="7">Multi-pass membrane protein</topology>
    </subcellularLocation>
</comment>
<evidence type="ECO:0000256" key="5">
    <source>
        <dbReference type="ARBA" id="ARBA00022989"/>
    </source>
</evidence>
<dbReference type="Gene3D" id="3.30.870.10">
    <property type="entry name" value="Endonuclease Chain A"/>
    <property type="match status" value="2"/>
</dbReference>
<dbReference type="CDD" id="cd09112">
    <property type="entry name" value="PLDc_CLS_2"/>
    <property type="match status" value="1"/>
</dbReference>
<feature type="active site" evidence="7">
    <location>
        <position position="223"/>
    </location>
</feature>
<evidence type="ECO:0000256" key="6">
    <source>
        <dbReference type="ARBA" id="ARBA00023136"/>
    </source>
</evidence>
<dbReference type="SUPFAM" id="SSF56024">
    <property type="entry name" value="Phospholipase D/nuclease"/>
    <property type="match status" value="2"/>
</dbReference>
<evidence type="ECO:0000313" key="10">
    <source>
        <dbReference type="EMBL" id="MFC3193074.1"/>
    </source>
</evidence>
<dbReference type="Pfam" id="PF13091">
    <property type="entry name" value="PLDc_2"/>
    <property type="match status" value="2"/>
</dbReference>
<dbReference type="Proteomes" id="UP001595533">
    <property type="component" value="Unassembled WGS sequence"/>
</dbReference>
<evidence type="ECO:0000259" key="9">
    <source>
        <dbReference type="PROSITE" id="PS50035"/>
    </source>
</evidence>
<feature type="domain" description="PLD phosphodiesterase" evidence="9">
    <location>
        <begin position="403"/>
        <end position="430"/>
    </location>
</feature>
<keyword evidence="7" id="KW-1208">Phospholipid metabolism</keyword>
<comment type="catalytic activity">
    <reaction evidence="7">
        <text>2 a 1,2-diacyl-sn-glycero-3-phospho-(1'-sn-glycerol) = a cardiolipin + glycerol</text>
        <dbReference type="Rhea" id="RHEA:31451"/>
        <dbReference type="ChEBI" id="CHEBI:17754"/>
        <dbReference type="ChEBI" id="CHEBI:62237"/>
        <dbReference type="ChEBI" id="CHEBI:64716"/>
    </reaction>
</comment>
<keyword evidence="6 7" id="KW-0472">Membrane</keyword>
<keyword evidence="7" id="KW-0443">Lipid metabolism</keyword>
<dbReference type="NCBIfam" id="TIGR04265">
    <property type="entry name" value="bac_cardiolipin"/>
    <property type="match status" value="1"/>
</dbReference>
<dbReference type="PROSITE" id="PS50035">
    <property type="entry name" value="PLD"/>
    <property type="match status" value="2"/>
</dbReference>
<feature type="transmembrane region" description="Helical" evidence="7">
    <location>
        <begin position="36"/>
        <end position="55"/>
    </location>
</feature>
<dbReference type="CDD" id="cd09110">
    <property type="entry name" value="PLDc_CLS_1"/>
    <property type="match status" value="1"/>
</dbReference>
<organism evidence="10 11">
    <name type="scientific">Marinicella sediminis</name>
    <dbReference type="NCBI Taxonomy" id="1792834"/>
    <lineage>
        <taxon>Bacteria</taxon>
        <taxon>Pseudomonadati</taxon>
        <taxon>Pseudomonadota</taxon>
        <taxon>Gammaproteobacteria</taxon>
        <taxon>Lysobacterales</taxon>
        <taxon>Marinicellaceae</taxon>
        <taxon>Marinicella</taxon>
    </lineage>
</organism>
<feature type="active site" evidence="7">
    <location>
        <position position="230"/>
    </location>
</feature>
<dbReference type="InterPro" id="IPR030874">
    <property type="entry name" value="Cardiolipin_synth_Firmi"/>
</dbReference>
<evidence type="ECO:0000256" key="1">
    <source>
        <dbReference type="ARBA" id="ARBA00022475"/>
    </source>
</evidence>
<evidence type="ECO:0000256" key="2">
    <source>
        <dbReference type="ARBA" id="ARBA00022679"/>
    </source>
</evidence>
<comment type="similarity">
    <text evidence="7">Belongs to the phospholipase D family. Cardiolipin synthase subfamily.</text>
</comment>
<keyword evidence="11" id="KW-1185">Reference proteome</keyword>
<evidence type="ECO:0000313" key="11">
    <source>
        <dbReference type="Proteomes" id="UP001595533"/>
    </source>
</evidence>
<gene>
    <name evidence="10" type="primary">cls</name>
    <name evidence="10" type="ORF">ACFODZ_02355</name>
</gene>
<feature type="active site" evidence="7">
    <location>
        <position position="415"/>
    </location>
</feature>
<feature type="domain" description="PLD phosphodiesterase" evidence="9">
    <location>
        <begin position="218"/>
        <end position="245"/>
    </location>
</feature>